<dbReference type="AlphaFoldDB" id="A0A930DVP0"/>
<protein>
    <submittedName>
        <fullName evidence="3">Choline-binding protein</fullName>
    </submittedName>
</protein>
<feature type="compositionally biased region" description="Basic and acidic residues" evidence="1">
    <location>
        <begin position="150"/>
        <end position="160"/>
    </location>
</feature>
<evidence type="ECO:0000313" key="4">
    <source>
        <dbReference type="Proteomes" id="UP000780721"/>
    </source>
</evidence>
<name>A0A930DVP0_9FIRM</name>
<evidence type="ECO:0000256" key="2">
    <source>
        <dbReference type="SAM" id="SignalP"/>
    </source>
</evidence>
<keyword evidence="2" id="KW-0732">Signal</keyword>
<dbReference type="SUPFAM" id="SSF69360">
    <property type="entry name" value="Cell wall binding repeat"/>
    <property type="match status" value="1"/>
</dbReference>
<dbReference type="Gene3D" id="2.10.270.10">
    <property type="entry name" value="Cholin Binding"/>
    <property type="match status" value="1"/>
</dbReference>
<comment type="caution">
    <text evidence="3">The sequence shown here is derived from an EMBL/GenBank/DDBJ whole genome shotgun (WGS) entry which is preliminary data.</text>
</comment>
<reference evidence="3" key="1">
    <citation type="submission" date="2020-04" db="EMBL/GenBank/DDBJ databases">
        <title>Deep metagenomics examines the oral microbiome during advanced dental caries in children, revealing novel taxa and co-occurrences with host molecules.</title>
        <authorList>
            <person name="Baker J.L."/>
            <person name="Morton J.T."/>
            <person name="Dinis M."/>
            <person name="Alvarez R."/>
            <person name="Tran N.C."/>
            <person name="Knight R."/>
            <person name="Edlund A."/>
        </authorList>
    </citation>
    <scope>NUCLEOTIDE SEQUENCE</scope>
    <source>
        <strain evidence="3">JCVI_48_bin.5</strain>
    </source>
</reference>
<dbReference type="Proteomes" id="UP000780721">
    <property type="component" value="Unassembled WGS sequence"/>
</dbReference>
<dbReference type="EMBL" id="JABZRB010000114">
    <property type="protein sequence ID" value="MBF1305189.1"/>
    <property type="molecule type" value="Genomic_DNA"/>
</dbReference>
<organism evidence="3 4">
    <name type="scientific">Oribacterium sinus</name>
    <dbReference type="NCBI Taxonomy" id="237576"/>
    <lineage>
        <taxon>Bacteria</taxon>
        <taxon>Bacillati</taxon>
        <taxon>Bacillota</taxon>
        <taxon>Clostridia</taxon>
        <taxon>Lachnospirales</taxon>
        <taxon>Lachnospiraceae</taxon>
        <taxon>Oribacterium</taxon>
    </lineage>
</organism>
<feature type="signal peptide" evidence="2">
    <location>
        <begin position="1"/>
        <end position="23"/>
    </location>
</feature>
<accession>A0A930DVP0</accession>
<evidence type="ECO:0000256" key="1">
    <source>
        <dbReference type="SAM" id="MobiDB-lite"/>
    </source>
</evidence>
<feature type="chain" id="PRO_5036863161" evidence="2">
    <location>
        <begin position="24"/>
        <end position="160"/>
    </location>
</feature>
<sequence>MRKMKIAVAMMALSLLSSIPAMANWNKGAGANSNRWWYENEDHSYAHSGWFWLDGNNDGVAECYYFDQEGWALLSTTTPDGYTVDENGAWVVDGEVQTKDVEVKASPKKTTTVKKKQRKNGVIKEYKVHASGSSTGVAPKQGEVNGADFNTEHPADNSEN</sequence>
<proteinExistence type="predicted"/>
<feature type="region of interest" description="Disordered" evidence="1">
    <location>
        <begin position="126"/>
        <end position="160"/>
    </location>
</feature>
<evidence type="ECO:0000313" key="3">
    <source>
        <dbReference type="EMBL" id="MBF1305189.1"/>
    </source>
</evidence>
<gene>
    <name evidence="3" type="ORF">HXM91_04965</name>
</gene>